<keyword evidence="8" id="KW-0539">Nucleus</keyword>
<comment type="function">
    <text evidence="13">Catalyzes the transfer of phosphatidylinositol (PI) and phosphatidylcholine (PC) between membranes. Shows a preference for PI and PC containing shorter saturated or monosaturated acyl chains at the sn-1 and sn-2 positions. Preference order for PC is C16:1 &gt; C16:0 &gt; C18:1 &gt; C18:0 &gt; C20:4 and for PI is C16:1 &gt; C16:0 &gt; C18:1 &gt; C18:0 &gt; C20:4 &gt; C20:3.</text>
</comment>
<dbReference type="GO" id="GO:0005737">
    <property type="term" value="C:cytoplasm"/>
    <property type="evidence" value="ECO:0007669"/>
    <property type="project" value="UniProtKB-SubCell"/>
</dbReference>
<dbReference type="AlphaFoldDB" id="A0A8C5EBY6"/>
<dbReference type="GO" id="GO:0008526">
    <property type="term" value="F:phosphatidylinositol transfer activity"/>
    <property type="evidence" value="ECO:0007669"/>
    <property type="project" value="TreeGrafter"/>
</dbReference>
<keyword evidence="7" id="KW-0446">Lipid-binding</keyword>
<comment type="subcellular location">
    <subcellularLocation>
        <location evidence="2">Cytoplasm</location>
    </subcellularLocation>
    <subcellularLocation>
        <location evidence="1">Nucleus</location>
    </subcellularLocation>
</comment>
<evidence type="ECO:0000256" key="6">
    <source>
        <dbReference type="ARBA" id="ARBA00023055"/>
    </source>
</evidence>
<reference evidence="15" key="3">
    <citation type="submission" date="2025-09" db="UniProtKB">
        <authorList>
            <consortium name="Ensembl"/>
        </authorList>
    </citation>
    <scope>IDENTIFICATION</scope>
</reference>
<keyword evidence="16" id="KW-1185">Reference proteome</keyword>
<protein>
    <recommendedName>
        <fullName evidence="12">Phosphatidylinositol transfer protein alpha isoform</fullName>
    </recommendedName>
</protein>
<dbReference type="InterPro" id="IPR001666">
    <property type="entry name" value="PI_transfer"/>
</dbReference>
<dbReference type="GO" id="GO:0071944">
    <property type="term" value="C:cell periphery"/>
    <property type="evidence" value="ECO:0007669"/>
    <property type="project" value="UniProtKB-ARBA"/>
</dbReference>
<evidence type="ECO:0000256" key="13">
    <source>
        <dbReference type="ARBA" id="ARBA00045333"/>
    </source>
</evidence>
<comment type="catalytic activity">
    <reaction evidence="9">
        <text>a 1,2-diacyl-sn-glycero-3-phosphocholine(in) = a 1,2-diacyl-sn-glycero-3-phosphocholine(out)</text>
        <dbReference type="Rhea" id="RHEA:38571"/>
        <dbReference type="ChEBI" id="CHEBI:57643"/>
    </reaction>
    <physiologicalReaction direction="left-to-right" evidence="9">
        <dbReference type="Rhea" id="RHEA:38572"/>
    </physiologicalReaction>
</comment>
<keyword evidence="3" id="KW-0813">Transport</keyword>
<evidence type="ECO:0000256" key="10">
    <source>
        <dbReference type="ARBA" id="ARBA00024146"/>
    </source>
</evidence>
<comment type="similarity">
    <text evidence="11">Belongs to the PtdIns transfer protein family. PI transfer class I subfamily.</text>
</comment>
<keyword evidence="6" id="KW-0445">Lipid transport</keyword>
<evidence type="ECO:0000313" key="16">
    <source>
        <dbReference type="Proteomes" id="UP000694680"/>
    </source>
</evidence>
<dbReference type="GO" id="GO:0005634">
    <property type="term" value="C:nucleus"/>
    <property type="evidence" value="ECO:0007669"/>
    <property type="project" value="UniProtKB-SubCell"/>
</dbReference>
<dbReference type="GO" id="GO:0035091">
    <property type="term" value="F:phosphatidylinositol binding"/>
    <property type="evidence" value="ECO:0007669"/>
    <property type="project" value="TreeGrafter"/>
</dbReference>
<name>A0A8C5EBY6_GOUWI</name>
<evidence type="ECO:0000313" key="15">
    <source>
        <dbReference type="Ensembl" id="ENSGWIP00000018629.1"/>
    </source>
</evidence>
<dbReference type="InterPro" id="IPR023393">
    <property type="entry name" value="START-like_dom_sf"/>
</dbReference>
<dbReference type="PANTHER" id="PTHR10658:SF28">
    <property type="entry name" value="PHOSPHATIDYLINOSITOL TRANSFER PROTEIN ALPHA ISOFORM"/>
    <property type="match status" value="1"/>
</dbReference>
<dbReference type="Pfam" id="PF02121">
    <property type="entry name" value="IP_trans"/>
    <property type="match status" value="1"/>
</dbReference>
<dbReference type="PANTHER" id="PTHR10658">
    <property type="entry name" value="PHOSPHATIDYLINOSITOL TRANSFER PROTEIN"/>
    <property type="match status" value="1"/>
</dbReference>
<evidence type="ECO:0000256" key="11">
    <source>
        <dbReference type="ARBA" id="ARBA00038104"/>
    </source>
</evidence>
<dbReference type="FunFam" id="3.30.530.20:FF:000028">
    <property type="entry name" value="Phosphatidylinositol transfer protein 5"/>
    <property type="match status" value="1"/>
</dbReference>
<evidence type="ECO:0000256" key="3">
    <source>
        <dbReference type="ARBA" id="ARBA00022448"/>
    </source>
</evidence>
<evidence type="ECO:0000256" key="9">
    <source>
        <dbReference type="ARBA" id="ARBA00023723"/>
    </source>
</evidence>
<evidence type="ECO:0000256" key="8">
    <source>
        <dbReference type="ARBA" id="ARBA00023242"/>
    </source>
</evidence>
<keyword evidence="4" id="KW-0963">Cytoplasm</keyword>
<evidence type="ECO:0000256" key="1">
    <source>
        <dbReference type="ARBA" id="ARBA00004123"/>
    </source>
</evidence>
<comment type="catalytic activity">
    <reaction evidence="10">
        <text>a 1,2-diacyl-sn-glycero-3-phospho-(1D-myo-inositol)(in) = a 1,2-diacyl-sn-glycero-3-phospho-(1D-myo-inositol)(out)</text>
        <dbReference type="Rhea" id="RHEA:38691"/>
        <dbReference type="ChEBI" id="CHEBI:57880"/>
    </reaction>
    <physiologicalReaction direction="left-to-right" evidence="10">
        <dbReference type="Rhea" id="RHEA:38692"/>
    </physiologicalReaction>
</comment>
<reference evidence="15" key="2">
    <citation type="submission" date="2025-08" db="UniProtKB">
        <authorList>
            <consortium name="Ensembl"/>
        </authorList>
    </citation>
    <scope>IDENTIFICATION</scope>
</reference>
<feature type="domain" description="Phosphatidylinositol transfer protein N-terminal" evidence="14">
    <location>
        <begin position="20"/>
        <end position="248"/>
    </location>
</feature>
<dbReference type="SUPFAM" id="SSF55961">
    <property type="entry name" value="Bet v1-like"/>
    <property type="match status" value="1"/>
</dbReference>
<keyword evidence="5" id="KW-0007">Acetylation</keyword>
<reference evidence="15" key="1">
    <citation type="submission" date="2020-06" db="EMBL/GenBank/DDBJ databases">
        <authorList>
            <consortium name="Wellcome Sanger Institute Data Sharing"/>
        </authorList>
    </citation>
    <scope>NUCLEOTIDE SEQUENCE [LARGE SCALE GENOMIC DNA]</scope>
</reference>
<proteinExistence type="inferred from homology"/>
<dbReference type="PRINTS" id="PR00391">
    <property type="entry name" value="PITRANSFER"/>
</dbReference>
<evidence type="ECO:0000256" key="12">
    <source>
        <dbReference type="ARBA" id="ARBA00040721"/>
    </source>
</evidence>
<dbReference type="Ensembl" id="ENSGWIT00000020518.1">
    <property type="protein sequence ID" value="ENSGWIP00000018629.1"/>
    <property type="gene ID" value="ENSGWIG00000010277.1"/>
</dbReference>
<evidence type="ECO:0000256" key="4">
    <source>
        <dbReference type="ARBA" id="ARBA00022490"/>
    </source>
</evidence>
<sequence>MISPGVENTSNFAVIFLRASVFPNETSGKEGVEVLKNEPYEKDGKKGQYTHKIYHLGSRVPSWLLPIIPKGCLKLYEEAWNEYPYCKTGECNMHQHTNEFLTSFVITIETWHKGDMGEAENVHEQDAEKLKQTEVVYIDIAAEDKASKSNKSDVSPSTFKSVKTGRGPLGPDWKAELGNNPSYPHMCAYKLVTVECKILGAQSKIESYIHKFEKDLFTKFHKQLFCWMDDWIELSLDDIRRLEDDTKKELEQLPMSAIDITLCHFI</sequence>
<evidence type="ECO:0000256" key="5">
    <source>
        <dbReference type="ARBA" id="ARBA00022990"/>
    </source>
</evidence>
<evidence type="ECO:0000256" key="2">
    <source>
        <dbReference type="ARBA" id="ARBA00004496"/>
    </source>
</evidence>
<dbReference type="GO" id="GO:0008525">
    <property type="term" value="F:phosphatidylcholine transporter activity"/>
    <property type="evidence" value="ECO:0007669"/>
    <property type="project" value="TreeGrafter"/>
</dbReference>
<dbReference type="GO" id="GO:0031210">
    <property type="term" value="F:phosphatidylcholine binding"/>
    <property type="evidence" value="ECO:0007669"/>
    <property type="project" value="TreeGrafter"/>
</dbReference>
<dbReference type="Gene3D" id="3.30.530.20">
    <property type="match status" value="1"/>
</dbReference>
<dbReference type="Proteomes" id="UP000694680">
    <property type="component" value="Chromosome 13"/>
</dbReference>
<accession>A0A8C5EBY6</accession>
<evidence type="ECO:0000259" key="14">
    <source>
        <dbReference type="Pfam" id="PF02121"/>
    </source>
</evidence>
<organism evidence="15 16">
    <name type="scientific">Gouania willdenowi</name>
    <name type="common">Blunt-snouted clingfish</name>
    <name type="synonym">Lepadogaster willdenowi</name>
    <dbReference type="NCBI Taxonomy" id="441366"/>
    <lineage>
        <taxon>Eukaryota</taxon>
        <taxon>Metazoa</taxon>
        <taxon>Chordata</taxon>
        <taxon>Craniata</taxon>
        <taxon>Vertebrata</taxon>
        <taxon>Euteleostomi</taxon>
        <taxon>Actinopterygii</taxon>
        <taxon>Neopterygii</taxon>
        <taxon>Teleostei</taxon>
        <taxon>Neoteleostei</taxon>
        <taxon>Acanthomorphata</taxon>
        <taxon>Ovalentaria</taxon>
        <taxon>Blenniimorphae</taxon>
        <taxon>Blenniiformes</taxon>
        <taxon>Gobiesocoidei</taxon>
        <taxon>Gobiesocidae</taxon>
        <taxon>Gobiesocinae</taxon>
        <taxon>Gouania</taxon>
    </lineage>
</organism>
<dbReference type="InterPro" id="IPR055261">
    <property type="entry name" value="PI_transfer_N"/>
</dbReference>
<evidence type="ECO:0000256" key="7">
    <source>
        <dbReference type="ARBA" id="ARBA00023121"/>
    </source>
</evidence>